<sequence length="80" mass="9297">MIKLELFYNSEVDNETENLAQKLKEKFADKVDIFLRDTTKDPIPESYGIINPPVAVLDGRQKIKIEGHEEFEKLIMKAIF</sequence>
<evidence type="ECO:0000313" key="1">
    <source>
        <dbReference type="EMBL" id="HCW92594.1"/>
    </source>
</evidence>
<name>A0A3D5QA92_FLESI</name>
<dbReference type="EMBL" id="DPPF01000062">
    <property type="protein sequence ID" value="HCW92594.1"/>
    <property type="molecule type" value="Genomic_DNA"/>
</dbReference>
<reference evidence="1 2" key="1">
    <citation type="journal article" date="2018" name="Nat. Biotechnol.">
        <title>A standardized bacterial taxonomy based on genome phylogeny substantially revises the tree of life.</title>
        <authorList>
            <person name="Parks D.H."/>
            <person name="Chuvochina M."/>
            <person name="Waite D.W."/>
            <person name="Rinke C."/>
            <person name="Skarshewski A."/>
            <person name="Chaumeil P.A."/>
            <person name="Hugenholtz P."/>
        </authorList>
    </citation>
    <scope>NUCLEOTIDE SEQUENCE [LARGE SCALE GENOMIC DNA]</scope>
    <source>
        <strain evidence="1">UBA8672</strain>
    </source>
</reference>
<protein>
    <recommendedName>
        <fullName evidence="3">Thioredoxin-like fold domain-containing protein</fullName>
    </recommendedName>
</protein>
<evidence type="ECO:0000313" key="2">
    <source>
        <dbReference type="Proteomes" id="UP000262325"/>
    </source>
</evidence>
<dbReference type="AlphaFoldDB" id="A0A3D5QA92"/>
<evidence type="ECO:0008006" key="3">
    <source>
        <dbReference type="Google" id="ProtNLM"/>
    </source>
</evidence>
<accession>A0A3D5QA92</accession>
<dbReference type="Proteomes" id="UP000262325">
    <property type="component" value="Unassembled WGS sequence"/>
</dbReference>
<organism evidence="1 2">
    <name type="scientific">Flexistipes sinusarabici</name>
    <dbReference type="NCBI Taxonomy" id="2352"/>
    <lineage>
        <taxon>Bacteria</taxon>
        <taxon>Pseudomonadati</taxon>
        <taxon>Deferribacterota</taxon>
        <taxon>Deferribacteres</taxon>
        <taxon>Deferribacterales</taxon>
        <taxon>Flexistipitaceae</taxon>
        <taxon>Flexistipes</taxon>
    </lineage>
</organism>
<gene>
    <name evidence="1" type="ORF">DHM44_02825</name>
</gene>
<comment type="caution">
    <text evidence="1">The sequence shown here is derived from an EMBL/GenBank/DDBJ whole genome shotgun (WGS) entry which is preliminary data.</text>
</comment>
<proteinExistence type="predicted"/>